<sequence>MPSSPSNSARTAQNVRKLKYKRRSFSARSGDVKWLISLILPSWHVHCARAITNASPPILTRPILWHDRIGGICETCEAPNQLRTRGLRKAAQPRCLTNSARPGAFNLPHSR</sequence>
<evidence type="ECO:0000313" key="1">
    <source>
        <dbReference type="EMBL" id="EKG17170.1"/>
    </source>
</evidence>
<organism evidence="1 2">
    <name type="scientific">Macrophomina phaseolina (strain MS6)</name>
    <name type="common">Charcoal rot fungus</name>
    <dbReference type="NCBI Taxonomy" id="1126212"/>
    <lineage>
        <taxon>Eukaryota</taxon>
        <taxon>Fungi</taxon>
        <taxon>Dikarya</taxon>
        <taxon>Ascomycota</taxon>
        <taxon>Pezizomycotina</taxon>
        <taxon>Dothideomycetes</taxon>
        <taxon>Dothideomycetes incertae sedis</taxon>
        <taxon>Botryosphaeriales</taxon>
        <taxon>Botryosphaeriaceae</taxon>
        <taxon>Macrophomina</taxon>
    </lineage>
</organism>
<dbReference type="InParanoid" id="K2SK36"/>
<reference evidence="1 2" key="1">
    <citation type="journal article" date="2012" name="BMC Genomics">
        <title>Tools to kill: Genome of one of the most destructive plant pathogenic fungi Macrophomina phaseolina.</title>
        <authorList>
            <person name="Islam M.S."/>
            <person name="Haque M.S."/>
            <person name="Islam M.M."/>
            <person name="Emdad E.M."/>
            <person name="Halim A."/>
            <person name="Hossen Q.M.M."/>
            <person name="Hossain M.Z."/>
            <person name="Ahmed B."/>
            <person name="Rahim S."/>
            <person name="Rahman M.S."/>
            <person name="Alam M.M."/>
            <person name="Hou S."/>
            <person name="Wan X."/>
            <person name="Saito J.A."/>
            <person name="Alam M."/>
        </authorList>
    </citation>
    <scope>NUCLEOTIDE SEQUENCE [LARGE SCALE GENOMIC DNA]</scope>
    <source>
        <strain evidence="1 2">MS6</strain>
    </source>
</reference>
<dbReference type="EMBL" id="AHHD01000254">
    <property type="protein sequence ID" value="EKG17170.1"/>
    <property type="molecule type" value="Genomic_DNA"/>
</dbReference>
<evidence type="ECO:0000313" key="2">
    <source>
        <dbReference type="Proteomes" id="UP000007129"/>
    </source>
</evidence>
<dbReference type="Proteomes" id="UP000007129">
    <property type="component" value="Unassembled WGS sequence"/>
</dbReference>
<gene>
    <name evidence="1" type="ORF">MPH_05624</name>
</gene>
<comment type="caution">
    <text evidence="1">The sequence shown here is derived from an EMBL/GenBank/DDBJ whole genome shotgun (WGS) entry which is preliminary data.</text>
</comment>
<dbReference type="AlphaFoldDB" id="K2SK36"/>
<dbReference type="HOGENOM" id="CLU_2158902_0_0_1"/>
<accession>K2SK36</accession>
<proteinExistence type="predicted"/>
<name>K2SK36_MACPH</name>
<dbReference type="VEuPathDB" id="FungiDB:MPH_05624"/>
<protein>
    <submittedName>
        <fullName evidence="1">BTB/POZ domain-containing protein</fullName>
    </submittedName>
</protein>